<keyword evidence="2" id="KW-1185">Reference proteome</keyword>
<dbReference type="EMBL" id="VOQR01000001">
    <property type="protein sequence ID" value="TXC69648.1"/>
    <property type="molecule type" value="Genomic_DNA"/>
</dbReference>
<dbReference type="Pfam" id="PF13578">
    <property type="entry name" value="Methyltransf_24"/>
    <property type="match status" value="1"/>
</dbReference>
<gene>
    <name evidence="1" type="ORF">FSB78_00730</name>
</gene>
<dbReference type="InterPro" id="IPR029063">
    <property type="entry name" value="SAM-dependent_MTases_sf"/>
</dbReference>
<dbReference type="RefSeq" id="WP_147079101.1">
    <property type="nucleotide sequence ID" value="NZ_VOQR01000001.1"/>
</dbReference>
<reference evidence="1 2" key="1">
    <citation type="journal article" date="2013" name="Antonie Van Leeuwenhoek">
        <title>Sphingomonas ginsenosidivorax sp. nov., with the ability to transform ginsenosides.</title>
        <authorList>
            <person name="Jin X.F."/>
            <person name="Kim J.K."/>
            <person name="Liu Q.M."/>
            <person name="Kang M.S."/>
            <person name="He D."/>
            <person name="Jin F.X."/>
            <person name="Kim S.C."/>
            <person name="Im W.T."/>
        </authorList>
    </citation>
    <scope>NUCLEOTIDE SEQUENCE [LARGE SCALE GENOMIC DNA]</scope>
    <source>
        <strain evidence="1 2">KHI67</strain>
    </source>
</reference>
<keyword evidence="1" id="KW-0808">Transferase</keyword>
<accession>A0A5C6UCH0</accession>
<sequence>MTNLLIHSMAEFSDLILGALDLAGARHVVEIGAEFGGMSQVLADHVATVDGRLTSIDPSPAPAFVSWAARTPHVTHLAAPSLEVIADLRDVDAWLIDGDHNYYTVLNELLAADAVCARDGRPLLAFLHDVGWPAGRRDMYYAPDRIPDAYRHAHEFGAGAMLDQVRLVPGKGFRGNDAWAMATLSGGLRNGVLTAVEDFIVHAGETGRVLAFAQIPAVFGLGILFDAGAAWSPALATLVAPFHDNPLIATLERNRLLNYLKVIEWQDAAAQDQSDGPR</sequence>
<dbReference type="AlphaFoldDB" id="A0A5C6UCH0"/>
<protein>
    <submittedName>
        <fullName evidence="1">Class I SAM-dependent methyltransferase</fullName>
    </submittedName>
</protein>
<comment type="caution">
    <text evidence="1">The sequence shown here is derived from an EMBL/GenBank/DDBJ whole genome shotgun (WGS) entry which is preliminary data.</text>
</comment>
<dbReference type="Proteomes" id="UP000321250">
    <property type="component" value="Unassembled WGS sequence"/>
</dbReference>
<dbReference type="SUPFAM" id="SSF53335">
    <property type="entry name" value="S-adenosyl-L-methionine-dependent methyltransferases"/>
    <property type="match status" value="1"/>
</dbReference>
<keyword evidence="1" id="KW-0489">Methyltransferase</keyword>
<dbReference type="GO" id="GO:0032259">
    <property type="term" value="P:methylation"/>
    <property type="evidence" value="ECO:0007669"/>
    <property type="project" value="UniProtKB-KW"/>
</dbReference>
<dbReference type="GO" id="GO:0008168">
    <property type="term" value="F:methyltransferase activity"/>
    <property type="evidence" value="ECO:0007669"/>
    <property type="project" value="UniProtKB-KW"/>
</dbReference>
<evidence type="ECO:0000313" key="1">
    <source>
        <dbReference type="EMBL" id="TXC69648.1"/>
    </source>
</evidence>
<dbReference type="Gene3D" id="3.40.50.150">
    <property type="entry name" value="Vaccinia Virus protein VP39"/>
    <property type="match status" value="1"/>
</dbReference>
<evidence type="ECO:0000313" key="2">
    <source>
        <dbReference type="Proteomes" id="UP000321250"/>
    </source>
</evidence>
<organism evidence="1 2">
    <name type="scientific">Sphingomonas ginsenosidivorax</name>
    <dbReference type="NCBI Taxonomy" id="862135"/>
    <lineage>
        <taxon>Bacteria</taxon>
        <taxon>Pseudomonadati</taxon>
        <taxon>Pseudomonadota</taxon>
        <taxon>Alphaproteobacteria</taxon>
        <taxon>Sphingomonadales</taxon>
        <taxon>Sphingomonadaceae</taxon>
        <taxon>Sphingomonas</taxon>
    </lineage>
</organism>
<name>A0A5C6UCH0_9SPHN</name>
<proteinExistence type="predicted"/>
<dbReference type="OrthoDB" id="2469560at2"/>